<evidence type="ECO:0000256" key="1">
    <source>
        <dbReference type="SAM" id="MobiDB-lite"/>
    </source>
</evidence>
<accession>A0A1H3U6U4</accession>
<reference evidence="4" key="1">
    <citation type="submission" date="2016-10" db="EMBL/GenBank/DDBJ databases">
        <authorList>
            <person name="Varghese N."/>
            <person name="Submissions S."/>
        </authorList>
    </citation>
    <scope>NUCLEOTIDE SEQUENCE [LARGE SCALE GENOMIC DNA]</scope>
    <source>
        <strain evidence="4">DSM 100420</strain>
    </source>
</reference>
<evidence type="ECO:0000313" key="3">
    <source>
        <dbReference type="EMBL" id="SDZ58223.1"/>
    </source>
</evidence>
<organism evidence="3 4">
    <name type="scientific">Jannaschia faecimaris</name>
    <dbReference type="NCBI Taxonomy" id="1244108"/>
    <lineage>
        <taxon>Bacteria</taxon>
        <taxon>Pseudomonadati</taxon>
        <taxon>Pseudomonadota</taxon>
        <taxon>Alphaproteobacteria</taxon>
        <taxon>Rhodobacterales</taxon>
        <taxon>Roseobacteraceae</taxon>
        <taxon>Jannaschia</taxon>
    </lineage>
</organism>
<evidence type="ECO:0000259" key="2">
    <source>
        <dbReference type="Pfam" id="PF13011"/>
    </source>
</evidence>
<dbReference type="Pfam" id="PF13011">
    <property type="entry name" value="LZ_Tnp_IS481"/>
    <property type="match status" value="1"/>
</dbReference>
<sequence length="82" mass="9195">MNINQNARLTPLDRERLAKIIEGGASFTQAAVVRGVRAKTAARWYRRFKAEGADGLIDRSSRPESPRNPTPHATCDRTRDEC</sequence>
<dbReference type="RefSeq" id="WP_092647804.1">
    <property type="nucleotide sequence ID" value="NZ_FNPX01000025.1"/>
</dbReference>
<dbReference type="AlphaFoldDB" id="A0A1H3U6U4"/>
<keyword evidence="4" id="KW-1185">Reference proteome</keyword>
<feature type="domain" description="DNA-binding" evidence="2">
    <location>
        <begin position="1"/>
        <end position="71"/>
    </location>
</feature>
<gene>
    <name evidence="3" type="ORF">SAMN05444004_12511</name>
</gene>
<protein>
    <submittedName>
        <fullName evidence="3">Leucine-zipper of insertion element IS481</fullName>
    </submittedName>
</protein>
<dbReference type="OrthoDB" id="9803878at2"/>
<feature type="region of interest" description="Disordered" evidence="1">
    <location>
        <begin position="55"/>
        <end position="82"/>
    </location>
</feature>
<name>A0A1H3U6U4_9RHOB</name>
<dbReference type="Proteomes" id="UP000198914">
    <property type="component" value="Unassembled WGS sequence"/>
</dbReference>
<evidence type="ECO:0000313" key="4">
    <source>
        <dbReference type="Proteomes" id="UP000198914"/>
    </source>
</evidence>
<proteinExistence type="predicted"/>
<feature type="compositionally biased region" description="Basic and acidic residues" evidence="1">
    <location>
        <begin position="55"/>
        <end position="65"/>
    </location>
</feature>
<dbReference type="InterPro" id="IPR024967">
    <property type="entry name" value="DNA-bd_IS481-type"/>
</dbReference>
<dbReference type="InterPro" id="IPR009057">
    <property type="entry name" value="Homeodomain-like_sf"/>
</dbReference>
<dbReference type="SUPFAM" id="SSF46689">
    <property type="entry name" value="Homeodomain-like"/>
    <property type="match status" value="1"/>
</dbReference>
<dbReference type="EMBL" id="FNPX01000025">
    <property type="protein sequence ID" value="SDZ58223.1"/>
    <property type="molecule type" value="Genomic_DNA"/>
</dbReference>